<sequence length="109" mass="12282">MLREAGRVTVLPNRLSNKCWQEEVDSKWILVADWRQPPADGNFEMRQRAASDVDVVIKLHKRQASPSFPCSAVQCSGRIAGRVACKKAQQRDFGVSKLRSRMTGKRLNG</sequence>
<organism evidence="1 2">
    <name type="scientific">Endocarpon pusillum</name>
    <dbReference type="NCBI Taxonomy" id="364733"/>
    <lineage>
        <taxon>Eukaryota</taxon>
        <taxon>Fungi</taxon>
        <taxon>Dikarya</taxon>
        <taxon>Ascomycota</taxon>
        <taxon>Pezizomycotina</taxon>
        <taxon>Eurotiomycetes</taxon>
        <taxon>Chaetothyriomycetidae</taxon>
        <taxon>Verrucariales</taxon>
        <taxon>Verrucariaceae</taxon>
        <taxon>Endocarpon</taxon>
    </lineage>
</organism>
<proteinExistence type="predicted"/>
<evidence type="ECO:0000313" key="1">
    <source>
        <dbReference type="EMBL" id="KAF7508749.1"/>
    </source>
</evidence>
<reference evidence="1" key="1">
    <citation type="submission" date="2020-02" db="EMBL/GenBank/DDBJ databases">
        <authorList>
            <person name="Palmer J.M."/>
        </authorList>
    </citation>
    <scope>NUCLEOTIDE SEQUENCE</scope>
    <source>
        <strain evidence="1">EPUS1.4</strain>
        <tissue evidence="1">Thallus</tissue>
    </source>
</reference>
<dbReference type="AlphaFoldDB" id="A0A8H7E335"/>
<dbReference type="EMBL" id="JAACFV010000050">
    <property type="protein sequence ID" value="KAF7508749.1"/>
    <property type="molecule type" value="Genomic_DNA"/>
</dbReference>
<accession>A0A8H7E335</accession>
<keyword evidence="2" id="KW-1185">Reference proteome</keyword>
<gene>
    <name evidence="1" type="ORF">GJ744_008996</name>
</gene>
<name>A0A8H7E335_9EURO</name>
<evidence type="ECO:0000313" key="2">
    <source>
        <dbReference type="Proteomes" id="UP000606974"/>
    </source>
</evidence>
<protein>
    <submittedName>
        <fullName evidence="1">Uncharacterized protein</fullName>
    </submittedName>
</protein>
<dbReference type="Proteomes" id="UP000606974">
    <property type="component" value="Unassembled WGS sequence"/>
</dbReference>
<comment type="caution">
    <text evidence="1">The sequence shown here is derived from an EMBL/GenBank/DDBJ whole genome shotgun (WGS) entry which is preliminary data.</text>
</comment>